<evidence type="ECO:0008006" key="4">
    <source>
        <dbReference type="Google" id="ProtNLM"/>
    </source>
</evidence>
<dbReference type="GO" id="GO:0043565">
    <property type="term" value="F:sequence-specific DNA binding"/>
    <property type="evidence" value="ECO:0007669"/>
    <property type="project" value="InterPro"/>
</dbReference>
<dbReference type="SUPFAM" id="SSF74784">
    <property type="entry name" value="Translin"/>
    <property type="match status" value="1"/>
</dbReference>
<evidence type="ECO:0000313" key="3">
    <source>
        <dbReference type="Proteomes" id="UP000070155"/>
    </source>
</evidence>
<keyword evidence="1" id="KW-0460">Magnesium</keyword>
<accession>A0A133UKT9</accession>
<proteinExistence type="predicted"/>
<dbReference type="PANTHER" id="PTHR10741">
    <property type="entry name" value="TRANSLIN AND TRANSLIN ASSOCIATED PROTEIN X"/>
    <property type="match status" value="1"/>
</dbReference>
<dbReference type="AlphaFoldDB" id="A0A133UKT9"/>
<keyword evidence="3" id="KW-1185">Reference proteome</keyword>
<reference evidence="2 3" key="1">
    <citation type="journal article" date="2016" name="Sci. Rep.">
        <title>Metabolic traits of an uncultured archaeal lineage -MSBL1- from brine pools of the Red Sea.</title>
        <authorList>
            <person name="Mwirichia R."/>
            <person name="Alam I."/>
            <person name="Rashid M."/>
            <person name="Vinu M."/>
            <person name="Ba-Alawi W."/>
            <person name="Anthony Kamau A."/>
            <person name="Kamanda Ngugi D."/>
            <person name="Goker M."/>
            <person name="Klenk H.P."/>
            <person name="Bajic V."/>
            <person name="Stingl U."/>
        </authorList>
    </citation>
    <scope>NUCLEOTIDE SEQUENCE [LARGE SCALE GENOMIC DNA]</scope>
    <source>
        <strain evidence="2">SCGC-AAA259I07</strain>
    </source>
</reference>
<comment type="caution">
    <text evidence="2">The sequence shown here is derived from an EMBL/GenBank/DDBJ whole genome shotgun (WGS) entry which is preliminary data.</text>
</comment>
<dbReference type="Proteomes" id="UP000070155">
    <property type="component" value="Unassembled WGS sequence"/>
</dbReference>
<keyword evidence="1" id="KW-0479">Metal-binding</keyword>
<evidence type="ECO:0000313" key="2">
    <source>
        <dbReference type="EMBL" id="KXA94801.1"/>
    </source>
</evidence>
<organism evidence="2 3">
    <name type="scientific">candidate division MSBL1 archaeon SCGC-AAA259I07</name>
    <dbReference type="NCBI Taxonomy" id="1698266"/>
    <lineage>
        <taxon>Archaea</taxon>
        <taxon>Methanobacteriati</taxon>
        <taxon>Methanobacteriota</taxon>
        <taxon>candidate division MSBL1</taxon>
    </lineage>
</organism>
<dbReference type="GO" id="GO:0046872">
    <property type="term" value="F:metal ion binding"/>
    <property type="evidence" value="ECO:0007669"/>
    <property type="project" value="UniProtKB-KW"/>
</dbReference>
<evidence type="ECO:0000256" key="1">
    <source>
        <dbReference type="PIRSR" id="PIRSR602848-1"/>
    </source>
</evidence>
<sequence length="207" mass="24158">MKESINKIIKYLDDQEETREELLDISHRAIRKASSAMAALHREDDEKFSEIIENIEGDIEKLNTILEKEPQFSDHGSLIAAHREFSEALLTNALMEGDELPDPDEIKVHYKGYAQALAETTGELRRHLLDLLRKDDLEQAQKIHERMEKVFDHLERFDYPDSILSGMRHRRDVARKNLEKTRGDITRALREKKLEKALKDAERSLED</sequence>
<feature type="binding site" evidence="1">
    <location>
        <position position="87"/>
    </location>
    <ligand>
        <name>Mg(2+)</name>
        <dbReference type="ChEBI" id="CHEBI:18420"/>
    </ligand>
</feature>
<dbReference type="InterPro" id="IPR036081">
    <property type="entry name" value="Translin_sf"/>
</dbReference>
<name>A0A133UKT9_9EURY</name>
<dbReference type="EMBL" id="LHXQ01000028">
    <property type="protein sequence ID" value="KXA94801.1"/>
    <property type="molecule type" value="Genomic_DNA"/>
</dbReference>
<dbReference type="Gene3D" id="1.20.58.2140">
    <property type="match status" value="1"/>
</dbReference>
<protein>
    <recommendedName>
        <fullName evidence="4">Haloacid dehalogenase</fullName>
    </recommendedName>
</protein>
<gene>
    <name evidence="2" type="ORF">AKJ36_02230</name>
</gene>
<dbReference type="InterPro" id="IPR002848">
    <property type="entry name" value="Translin_fam"/>
</dbReference>
<feature type="binding site" evidence="1">
    <location>
        <position position="123"/>
    </location>
    <ligand>
        <name>Mg(2+)</name>
        <dbReference type="ChEBI" id="CHEBI:18420"/>
    </ligand>
</feature>